<name>X8AGS0_MYCXE</name>
<proteinExistence type="predicted"/>
<feature type="region of interest" description="Disordered" evidence="1">
    <location>
        <begin position="31"/>
        <end position="57"/>
    </location>
</feature>
<organism evidence="2">
    <name type="scientific">Mycobacterium xenopi 4042</name>
    <dbReference type="NCBI Taxonomy" id="1299334"/>
    <lineage>
        <taxon>Bacteria</taxon>
        <taxon>Bacillati</taxon>
        <taxon>Actinomycetota</taxon>
        <taxon>Actinomycetes</taxon>
        <taxon>Mycobacteriales</taxon>
        <taxon>Mycobacteriaceae</taxon>
        <taxon>Mycobacterium</taxon>
    </lineage>
</organism>
<evidence type="ECO:0000256" key="1">
    <source>
        <dbReference type="SAM" id="MobiDB-lite"/>
    </source>
</evidence>
<dbReference type="AlphaFoldDB" id="X8AGS0"/>
<dbReference type="PATRIC" id="fig|1299334.3.peg.6003"/>
<sequence>MDLREALEQIGQDVMAGTSPRRALSELLRRGTRNMPGPTGWQPRRTDVDVSCCGATT</sequence>
<comment type="caution">
    <text evidence="2">The sequence shown here is derived from an EMBL/GenBank/DDBJ whole genome shotgun (WGS) entry which is preliminary data.</text>
</comment>
<evidence type="ECO:0000313" key="2">
    <source>
        <dbReference type="EMBL" id="EUA30065.1"/>
    </source>
</evidence>
<accession>X8AGS0</accession>
<reference evidence="2" key="1">
    <citation type="submission" date="2014-01" db="EMBL/GenBank/DDBJ databases">
        <authorList>
            <person name="Brown-Elliot B."/>
            <person name="Wallace R."/>
            <person name="Lenaerts A."/>
            <person name="Ordway D."/>
            <person name="DeGroote M.A."/>
            <person name="Parker T."/>
            <person name="Sizemore C."/>
            <person name="Tallon L.J."/>
            <person name="Sadzewicz L.K."/>
            <person name="Sengamalay N."/>
            <person name="Fraser C.M."/>
            <person name="Hine E."/>
            <person name="Shefchek K.A."/>
            <person name="Das S.P."/>
            <person name="Tettelin H."/>
        </authorList>
    </citation>
    <scope>NUCLEOTIDE SEQUENCE [LARGE SCALE GENOMIC DNA]</scope>
    <source>
        <strain evidence="2">4042</strain>
    </source>
</reference>
<dbReference type="EMBL" id="JAOB01000060">
    <property type="protein sequence ID" value="EUA30065.1"/>
    <property type="molecule type" value="Genomic_DNA"/>
</dbReference>
<protein>
    <submittedName>
        <fullName evidence="2">Uncharacterized protein</fullName>
    </submittedName>
</protein>
<gene>
    <name evidence="2" type="ORF">I553_4321</name>
</gene>